<keyword evidence="3" id="KW-1185">Reference proteome</keyword>
<dbReference type="EMBL" id="ML170156">
    <property type="protein sequence ID" value="TDL30118.1"/>
    <property type="molecule type" value="Genomic_DNA"/>
</dbReference>
<dbReference type="OrthoDB" id="3224080at2759"/>
<evidence type="ECO:0000259" key="1">
    <source>
        <dbReference type="PROSITE" id="PS50181"/>
    </source>
</evidence>
<sequence>MPNLSGLTWTNTYRALRGQKAIQARLLQEMQMVEAKISFLQMSCNKLALRRGLHLLPDEILAQIFEAGYTSDLKGNRFALTISHVNRRFRHISLRIPHLWSTVTNYQSISELGEFLARSKQAGLSVRISEQRATMAPADIFIPLVTQHSDRWVELVHEYNYDMSADGSLLSRSVLYLPNLKRLIDYSEYLSTKLYNWTIPSLANYEGDFFHGISVMTLVSCTLDLWDGQGYGGLDGLLLFISTNHSLRYLSLDFHGFISYTSISQVDAKAVLSSLETFSVHFAGGYYVDNDFERFMTNLSLPNITQFSLQLVFDATCGPEDYDTDRLFTALFRGQNPYPTLDRLDIIIDAFYVFPGKQLGRLLKSFLRYVAFTLKRQE</sequence>
<accession>A0A4V3AZR1</accession>
<gene>
    <name evidence="2" type="ORF">BD410DRAFT_798528</name>
</gene>
<dbReference type="VEuPathDB" id="FungiDB:BD410DRAFT_798528"/>
<dbReference type="Proteomes" id="UP000294933">
    <property type="component" value="Unassembled WGS sequence"/>
</dbReference>
<dbReference type="PROSITE" id="PS50181">
    <property type="entry name" value="FBOX"/>
    <property type="match status" value="1"/>
</dbReference>
<evidence type="ECO:0000313" key="3">
    <source>
        <dbReference type="Proteomes" id="UP000294933"/>
    </source>
</evidence>
<organism evidence="2 3">
    <name type="scientific">Rickenella mellea</name>
    <dbReference type="NCBI Taxonomy" id="50990"/>
    <lineage>
        <taxon>Eukaryota</taxon>
        <taxon>Fungi</taxon>
        <taxon>Dikarya</taxon>
        <taxon>Basidiomycota</taxon>
        <taxon>Agaricomycotina</taxon>
        <taxon>Agaricomycetes</taxon>
        <taxon>Hymenochaetales</taxon>
        <taxon>Rickenellaceae</taxon>
        <taxon>Rickenella</taxon>
    </lineage>
</organism>
<name>A0A4V3AZR1_9AGAM</name>
<feature type="domain" description="F-box" evidence="1">
    <location>
        <begin position="50"/>
        <end position="103"/>
    </location>
</feature>
<reference evidence="2 3" key="1">
    <citation type="submission" date="2018-06" db="EMBL/GenBank/DDBJ databases">
        <title>A transcriptomic atlas of mushroom development highlights an independent origin of complex multicellularity.</title>
        <authorList>
            <consortium name="DOE Joint Genome Institute"/>
            <person name="Krizsan K."/>
            <person name="Almasi E."/>
            <person name="Merenyi Z."/>
            <person name="Sahu N."/>
            <person name="Viragh M."/>
            <person name="Koszo T."/>
            <person name="Mondo S."/>
            <person name="Kiss B."/>
            <person name="Balint B."/>
            <person name="Kues U."/>
            <person name="Barry K."/>
            <person name="Hegedus J.C."/>
            <person name="Henrissat B."/>
            <person name="Johnson J."/>
            <person name="Lipzen A."/>
            <person name="Ohm R."/>
            <person name="Nagy I."/>
            <person name="Pangilinan J."/>
            <person name="Yan J."/>
            <person name="Xiong Y."/>
            <person name="Grigoriev I.V."/>
            <person name="Hibbett D.S."/>
            <person name="Nagy L.G."/>
        </authorList>
    </citation>
    <scope>NUCLEOTIDE SEQUENCE [LARGE SCALE GENOMIC DNA]</scope>
    <source>
        <strain evidence="2 3">SZMC22713</strain>
    </source>
</reference>
<evidence type="ECO:0000313" key="2">
    <source>
        <dbReference type="EMBL" id="TDL30118.1"/>
    </source>
</evidence>
<dbReference type="InterPro" id="IPR001810">
    <property type="entry name" value="F-box_dom"/>
</dbReference>
<proteinExistence type="predicted"/>
<dbReference type="STRING" id="50990.A0A4V3AZR1"/>
<protein>
    <recommendedName>
        <fullName evidence="1">F-box domain-containing protein</fullName>
    </recommendedName>
</protein>
<dbReference type="AlphaFoldDB" id="A0A4V3AZR1"/>